<feature type="region of interest" description="Disordered" evidence="1">
    <location>
        <begin position="60"/>
        <end position="119"/>
    </location>
</feature>
<reference evidence="2" key="1">
    <citation type="submission" date="2015-04" db="UniProtKB">
        <authorList>
            <consortium name="EnsemblPlants"/>
        </authorList>
    </citation>
    <scope>IDENTIFICATION</scope>
</reference>
<evidence type="ECO:0000256" key="1">
    <source>
        <dbReference type="SAM" id="MobiDB-lite"/>
    </source>
</evidence>
<dbReference type="Proteomes" id="UP000026962">
    <property type="component" value="Chromosome 3"/>
</dbReference>
<name>A0A0E0KEF6_ORYPU</name>
<feature type="compositionally biased region" description="Basic and acidic residues" evidence="1">
    <location>
        <begin position="207"/>
        <end position="219"/>
    </location>
</feature>
<feature type="compositionally biased region" description="Basic residues" evidence="1">
    <location>
        <begin position="61"/>
        <end position="70"/>
    </location>
</feature>
<sequence>MGCKRFSQEKIISPLPSDSYIHGPSIYSLPFPSLHCTSSDFPLPSKAKLLTDRVTVELSHGCRRKSRRRGVPPGPRPRGRGGGRRRDGELPGAGAGAGGGLHGGGAEAVGLPGLRDDGQVGAEPAVQAVLRGGEERAQGQRRRGLPLRRLLLQDAAPPDQRHPRLPPPRRLRRRRLRLQQVPRTGTIAVHGPGDTVRQRRCGSGTAEGRRRSEVSDGIDHRRARRRSCGSSSARLLSLLMEESFHSFITCYSLSL</sequence>
<dbReference type="Gramene" id="OPUNC03G18590.2">
    <property type="protein sequence ID" value="OPUNC03G18590.2"/>
    <property type="gene ID" value="OPUNC03G18590"/>
</dbReference>
<protein>
    <submittedName>
        <fullName evidence="2">Uncharacterized protein</fullName>
    </submittedName>
</protein>
<evidence type="ECO:0000313" key="2">
    <source>
        <dbReference type="EnsemblPlants" id="OPUNC03G18590.2"/>
    </source>
</evidence>
<feature type="region of interest" description="Disordered" evidence="1">
    <location>
        <begin position="186"/>
        <end position="219"/>
    </location>
</feature>
<reference evidence="2" key="2">
    <citation type="submission" date="2018-05" db="EMBL/GenBank/DDBJ databases">
        <title>OpunRS2 (Oryza punctata Reference Sequence Version 2).</title>
        <authorList>
            <person name="Zhang J."/>
            <person name="Kudrna D."/>
            <person name="Lee S."/>
            <person name="Talag J."/>
            <person name="Welchert J."/>
            <person name="Wing R.A."/>
        </authorList>
    </citation>
    <scope>NUCLEOTIDE SEQUENCE [LARGE SCALE GENOMIC DNA]</scope>
</reference>
<accession>A0A0E0KEF6</accession>
<evidence type="ECO:0000313" key="3">
    <source>
        <dbReference type="Proteomes" id="UP000026962"/>
    </source>
</evidence>
<dbReference type="EnsemblPlants" id="OPUNC03G18590.2">
    <property type="protein sequence ID" value="OPUNC03G18590.2"/>
    <property type="gene ID" value="OPUNC03G18590"/>
</dbReference>
<organism evidence="2">
    <name type="scientific">Oryza punctata</name>
    <name type="common">Red rice</name>
    <dbReference type="NCBI Taxonomy" id="4537"/>
    <lineage>
        <taxon>Eukaryota</taxon>
        <taxon>Viridiplantae</taxon>
        <taxon>Streptophyta</taxon>
        <taxon>Embryophyta</taxon>
        <taxon>Tracheophyta</taxon>
        <taxon>Spermatophyta</taxon>
        <taxon>Magnoliopsida</taxon>
        <taxon>Liliopsida</taxon>
        <taxon>Poales</taxon>
        <taxon>Poaceae</taxon>
        <taxon>BOP clade</taxon>
        <taxon>Oryzoideae</taxon>
        <taxon>Oryzeae</taxon>
        <taxon>Oryzinae</taxon>
        <taxon>Oryza</taxon>
    </lineage>
</organism>
<proteinExistence type="predicted"/>
<dbReference type="HOGENOM" id="CLU_1126971_0_0_1"/>
<keyword evidence="3" id="KW-1185">Reference proteome</keyword>
<dbReference type="AlphaFoldDB" id="A0A0E0KEF6"/>
<feature type="compositionally biased region" description="Gly residues" evidence="1">
    <location>
        <begin position="91"/>
        <end position="107"/>
    </location>
</feature>